<evidence type="ECO:0000313" key="1">
    <source>
        <dbReference type="EMBL" id="KZT33229.1"/>
    </source>
</evidence>
<protein>
    <submittedName>
        <fullName evidence="1">Uncharacterized protein</fullName>
    </submittedName>
</protein>
<gene>
    <name evidence="1" type="ORF">SISSUDRAFT_432770</name>
</gene>
<dbReference type="EMBL" id="KV428256">
    <property type="protein sequence ID" value="KZT33229.1"/>
    <property type="molecule type" value="Genomic_DNA"/>
</dbReference>
<reference evidence="1 2" key="1">
    <citation type="journal article" date="2016" name="Mol. Biol. Evol.">
        <title>Comparative Genomics of Early-Diverging Mushroom-Forming Fungi Provides Insights into the Origins of Lignocellulose Decay Capabilities.</title>
        <authorList>
            <person name="Nagy L.G."/>
            <person name="Riley R."/>
            <person name="Tritt A."/>
            <person name="Adam C."/>
            <person name="Daum C."/>
            <person name="Floudas D."/>
            <person name="Sun H."/>
            <person name="Yadav J.S."/>
            <person name="Pangilinan J."/>
            <person name="Larsson K.H."/>
            <person name="Matsuura K."/>
            <person name="Barry K."/>
            <person name="Labutti K."/>
            <person name="Kuo R."/>
            <person name="Ohm R.A."/>
            <person name="Bhattacharya S.S."/>
            <person name="Shirouzu T."/>
            <person name="Yoshinaga Y."/>
            <person name="Martin F.M."/>
            <person name="Grigoriev I.V."/>
            <person name="Hibbett D.S."/>
        </authorList>
    </citation>
    <scope>NUCLEOTIDE SEQUENCE [LARGE SCALE GENOMIC DNA]</scope>
    <source>
        <strain evidence="1 2">HHB10207 ss-3</strain>
    </source>
</reference>
<accession>A0A165YGP2</accession>
<name>A0A165YGP2_9AGAM</name>
<keyword evidence="2" id="KW-1185">Reference proteome</keyword>
<organism evidence="1 2">
    <name type="scientific">Sistotremastrum suecicum HHB10207 ss-3</name>
    <dbReference type="NCBI Taxonomy" id="1314776"/>
    <lineage>
        <taxon>Eukaryota</taxon>
        <taxon>Fungi</taxon>
        <taxon>Dikarya</taxon>
        <taxon>Basidiomycota</taxon>
        <taxon>Agaricomycotina</taxon>
        <taxon>Agaricomycetes</taxon>
        <taxon>Sistotremastrales</taxon>
        <taxon>Sistotremastraceae</taxon>
        <taxon>Sistotremastrum</taxon>
    </lineage>
</organism>
<proteinExistence type="predicted"/>
<dbReference type="Proteomes" id="UP000076798">
    <property type="component" value="Unassembled WGS sequence"/>
</dbReference>
<evidence type="ECO:0000313" key="2">
    <source>
        <dbReference type="Proteomes" id="UP000076798"/>
    </source>
</evidence>
<sequence length="77" mass="8935">MSTSPFAVLPVLNNVQHKYDTDIWTFLCGLQQPLPCSLHRCLEDVSFCSISRILVRFFLLLKTQNYTQTNMISRPDE</sequence>
<dbReference type="AlphaFoldDB" id="A0A165YGP2"/>